<name>A0A9K3NU64_HELAN</name>
<evidence type="ECO:0000313" key="1">
    <source>
        <dbReference type="EMBL" id="KAF5813397.1"/>
    </source>
</evidence>
<comment type="caution">
    <text evidence="1">The sequence shown here is derived from an EMBL/GenBank/DDBJ whole genome shotgun (WGS) entry which is preliminary data.</text>
</comment>
<proteinExistence type="predicted"/>
<sequence length="51" mass="5704">MKSVELNIVTNSVMKSLAIYFVSLRCSAIGWGVTCNVEIIKINYYNGFLIS</sequence>
<gene>
    <name evidence="1" type="ORF">HanXRQr2_Chr03g0097831</name>
</gene>
<dbReference type="Proteomes" id="UP000215914">
    <property type="component" value="Unassembled WGS sequence"/>
</dbReference>
<protein>
    <submittedName>
        <fullName evidence="1">Uncharacterized protein</fullName>
    </submittedName>
</protein>
<dbReference type="AlphaFoldDB" id="A0A9K3NU64"/>
<evidence type="ECO:0000313" key="2">
    <source>
        <dbReference type="Proteomes" id="UP000215914"/>
    </source>
</evidence>
<dbReference type="Gramene" id="mRNA:HanXRQr2_Chr03g0097831">
    <property type="protein sequence ID" value="CDS:HanXRQr2_Chr03g0097831.1"/>
    <property type="gene ID" value="HanXRQr2_Chr03g0097831"/>
</dbReference>
<accession>A0A9K3NU64</accession>
<dbReference type="EMBL" id="MNCJ02000318">
    <property type="protein sequence ID" value="KAF5813397.1"/>
    <property type="molecule type" value="Genomic_DNA"/>
</dbReference>
<organism evidence="1 2">
    <name type="scientific">Helianthus annuus</name>
    <name type="common">Common sunflower</name>
    <dbReference type="NCBI Taxonomy" id="4232"/>
    <lineage>
        <taxon>Eukaryota</taxon>
        <taxon>Viridiplantae</taxon>
        <taxon>Streptophyta</taxon>
        <taxon>Embryophyta</taxon>
        <taxon>Tracheophyta</taxon>
        <taxon>Spermatophyta</taxon>
        <taxon>Magnoliopsida</taxon>
        <taxon>eudicotyledons</taxon>
        <taxon>Gunneridae</taxon>
        <taxon>Pentapetalae</taxon>
        <taxon>asterids</taxon>
        <taxon>campanulids</taxon>
        <taxon>Asterales</taxon>
        <taxon>Asteraceae</taxon>
        <taxon>Asteroideae</taxon>
        <taxon>Heliantheae alliance</taxon>
        <taxon>Heliantheae</taxon>
        <taxon>Helianthus</taxon>
    </lineage>
</organism>
<reference evidence="1" key="1">
    <citation type="journal article" date="2017" name="Nature">
        <title>The sunflower genome provides insights into oil metabolism, flowering and Asterid evolution.</title>
        <authorList>
            <person name="Badouin H."/>
            <person name="Gouzy J."/>
            <person name="Grassa C.J."/>
            <person name="Murat F."/>
            <person name="Staton S.E."/>
            <person name="Cottret L."/>
            <person name="Lelandais-Briere C."/>
            <person name="Owens G.L."/>
            <person name="Carrere S."/>
            <person name="Mayjonade B."/>
            <person name="Legrand L."/>
            <person name="Gill N."/>
            <person name="Kane N.C."/>
            <person name="Bowers J.E."/>
            <person name="Hubner S."/>
            <person name="Bellec A."/>
            <person name="Berard A."/>
            <person name="Berges H."/>
            <person name="Blanchet N."/>
            <person name="Boniface M.C."/>
            <person name="Brunel D."/>
            <person name="Catrice O."/>
            <person name="Chaidir N."/>
            <person name="Claudel C."/>
            <person name="Donnadieu C."/>
            <person name="Faraut T."/>
            <person name="Fievet G."/>
            <person name="Helmstetter N."/>
            <person name="King M."/>
            <person name="Knapp S.J."/>
            <person name="Lai Z."/>
            <person name="Le Paslier M.C."/>
            <person name="Lippi Y."/>
            <person name="Lorenzon L."/>
            <person name="Mandel J.R."/>
            <person name="Marage G."/>
            <person name="Marchand G."/>
            <person name="Marquand E."/>
            <person name="Bret-Mestries E."/>
            <person name="Morien E."/>
            <person name="Nambeesan S."/>
            <person name="Nguyen T."/>
            <person name="Pegot-Espagnet P."/>
            <person name="Pouilly N."/>
            <person name="Raftis F."/>
            <person name="Sallet E."/>
            <person name="Schiex T."/>
            <person name="Thomas J."/>
            <person name="Vandecasteele C."/>
            <person name="Vares D."/>
            <person name="Vear F."/>
            <person name="Vautrin S."/>
            <person name="Crespi M."/>
            <person name="Mangin B."/>
            <person name="Burke J.M."/>
            <person name="Salse J."/>
            <person name="Munos S."/>
            <person name="Vincourt P."/>
            <person name="Rieseberg L.H."/>
            <person name="Langlade N.B."/>
        </authorList>
    </citation>
    <scope>NUCLEOTIDE SEQUENCE</scope>
    <source>
        <tissue evidence="1">Leaves</tissue>
    </source>
</reference>
<keyword evidence="2" id="KW-1185">Reference proteome</keyword>
<reference evidence="1" key="2">
    <citation type="submission" date="2020-06" db="EMBL/GenBank/DDBJ databases">
        <title>Helianthus annuus Genome sequencing and assembly Release 2.</title>
        <authorList>
            <person name="Gouzy J."/>
            <person name="Langlade N."/>
            <person name="Munos S."/>
        </authorList>
    </citation>
    <scope>NUCLEOTIDE SEQUENCE</scope>
    <source>
        <tissue evidence="1">Leaves</tissue>
    </source>
</reference>